<evidence type="ECO:0000256" key="2">
    <source>
        <dbReference type="ARBA" id="ARBA00022692"/>
    </source>
</evidence>
<dbReference type="GO" id="GO:0016020">
    <property type="term" value="C:membrane"/>
    <property type="evidence" value="ECO:0007669"/>
    <property type="project" value="UniProtKB-SubCell"/>
</dbReference>
<dbReference type="InterPro" id="IPR027359">
    <property type="entry name" value="Volt_channel_dom_sf"/>
</dbReference>
<evidence type="ECO:0000313" key="8">
    <source>
        <dbReference type="EMBL" id="CAD8864898.1"/>
    </source>
</evidence>
<feature type="region of interest" description="Disordered" evidence="5">
    <location>
        <begin position="244"/>
        <end position="279"/>
    </location>
</feature>
<comment type="subcellular location">
    <subcellularLocation>
        <location evidence="1">Membrane</location>
        <topology evidence="1">Multi-pass membrane protein</topology>
    </subcellularLocation>
</comment>
<evidence type="ECO:0000259" key="7">
    <source>
        <dbReference type="Pfam" id="PF00520"/>
    </source>
</evidence>
<dbReference type="InterPro" id="IPR029787">
    <property type="entry name" value="Nucleotide_cyclase"/>
</dbReference>
<dbReference type="Gene3D" id="3.30.70.1230">
    <property type="entry name" value="Nucleotide cyclase"/>
    <property type="match status" value="1"/>
</dbReference>
<accession>A0A7S1ATV0</accession>
<feature type="compositionally biased region" description="Acidic residues" evidence="5">
    <location>
        <begin position="253"/>
        <end position="266"/>
    </location>
</feature>
<dbReference type="InterPro" id="IPR005821">
    <property type="entry name" value="Ion_trans_dom"/>
</dbReference>
<dbReference type="PANTHER" id="PTHR43336">
    <property type="entry name" value="OXYGEN SENSOR HISTIDINE KINASE RESPONSE REGULATOR DEVS/DOSS"/>
    <property type="match status" value="1"/>
</dbReference>
<feature type="domain" description="Ion transport" evidence="7">
    <location>
        <begin position="116"/>
        <end position="237"/>
    </location>
</feature>
<feature type="transmembrane region" description="Helical" evidence="6">
    <location>
        <begin position="290"/>
        <end position="306"/>
    </location>
</feature>
<dbReference type="SUPFAM" id="SSF55073">
    <property type="entry name" value="Nucleotide cyclase"/>
    <property type="match status" value="1"/>
</dbReference>
<evidence type="ECO:0000256" key="1">
    <source>
        <dbReference type="ARBA" id="ARBA00004141"/>
    </source>
</evidence>
<feature type="compositionally biased region" description="Basic and acidic residues" evidence="5">
    <location>
        <begin position="28"/>
        <end position="40"/>
    </location>
</feature>
<feature type="transmembrane region" description="Helical" evidence="6">
    <location>
        <begin position="166"/>
        <end position="184"/>
    </location>
</feature>
<protein>
    <recommendedName>
        <fullName evidence="7">Ion transport domain-containing protein</fullName>
    </recommendedName>
</protein>
<dbReference type="Pfam" id="PF00520">
    <property type="entry name" value="Ion_trans"/>
    <property type="match status" value="1"/>
</dbReference>
<keyword evidence="4 6" id="KW-0472">Membrane</keyword>
<feature type="transmembrane region" description="Helical" evidence="6">
    <location>
        <begin position="496"/>
        <end position="515"/>
    </location>
</feature>
<dbReference type="AlphaFoldDB" id="A0A7S1ATV0"/>
<feature type="compositionally biased region" description="Polar residues" evidence="5">
    <location>
        <begin position="51"/>
        <end position="61"/>
    </location>
</feature>
<dbReference type="PANTHER" id="PTHR43336:SF3">
    <property type="entry name" value="GUANYLATE CYCLASE DOMAIN-CONTAINING PROTEIN"/>
    <property type="match status" value="1"/>
</dbReference>
<sequence length="975" mass="110557">MADDDGTPKLTPRHSGASQDVSSPPSRTPDERRVSKESSRSPRNSSQGHSNSRVASESMSNFRERESRDESKKPRESRATSATNRDADGPSKTQAPKYFLVSRWITENKYFVGFTTALTVYALVGDDVRLSWFETDADLYFDYIVICCIVVFVIEIVLNVLGRDDYFMGFFFILDVVSTATLVLDLSAVSNTVTTLLNGDGADNARTGRAARLGARMGRVVRVIRLVRILKLYKTFREAQAAKNRKQEREAQPGEEDDWLDDDLEKQDDPQEGKESRVGKKLSDITTRKVIILVLIMLLVLPLLQVDEVEYNPFSSVYGANLVYDLLENGTHAKYERELLHYVYFHNWFSQDEDYCPQGNCMNLYLSQLFWVGIEGNARNAEFNSMLDKATISENTLNQWVAEVDSFNQDSWFFSYGWMPEWTQQILSSPWTQECEGTKTGFSLLSGWDTYPVNCPEDLRPQEIVKYSPYDVFTYSAVYPVFYFDKRPFVKLESLYNIGITVFVCVVLCTASWMFSVDANRLVLNPVEQMIKRVEAIRDDPLVALKMADAEFKAEEIAKARLRRRGKERVQKCVKDSMQCQFFKSPDEPMETVILERTIIKLGSLLALGFGEAGANIIAHNMSGADSAGVNAMVPGTRVECITGVVRIRDFGTATEVLQAKIMTFVNQIAEIVHGVVNEFYGAPNKNNGDTFLIIWLIDDKNAAGMCRHAEMSIVAFSKILAAVHRSMVLSRYRHHPGLQQRLGTNCRVHLSFGLHRGWAIEGAVGSEFKIDASYLSPNVSVAMSIELATVMYDVSILVGDSVVTLCEPGIASKCRLIDKVNITGSREPMELFSVDLDYRSINAIEKRGFQGLFTTRQRFKARQFLENVKENHGRIDSDIDMIAAFEADPYIATMRRKYTVEFLQLYNMGYQNYREGEWKVAQRMLEDAARLVENDGPCKALLRFMDAHRKEPEPCEIQAPSDWTCRDLRDSTRD</sequence>
<feature type="compositionally biased region" description="Polar residues" evidence="5">
    <location>
        <begin position="16"/>
        <end position="25"/>
    </location>
</feature>
<proteinExistence type="predicted"/>
<keyword evidence="2 6" id="KW-0812">Transmembrane</keyword>
<evidence type="ECO:0000256" key="5">
    <source>
        <dbReference type="SAM" id="MobiDB-lite"/>
    </source>
</evidence>
<gene>
    <name evidence="8" type="ORF">NSCI0253_LOCUS39253</name>
</gene>
<feature type="compositionally biased region" description="Basic and acidic residues" evidence="5">
    <location>
        <begin position="267"/>
        <end position="279"/>
    </location>
</feature>
<dbReference type="Gene3D" id="1.20.120.350">
    <property type="entry name" value="Voltage-gated potassium channels. Chain C"/>
    <property type="match status" value="1"/>
</dbReference>
<keyword evidence="3 6" id="KW-1133">Transmembrane helix</keyword>
<evidence type="ECO:0000256" key="4">
    <source>
        <dbReference type="ARBA" id="ARBA00023136"/>
    </source>
</evidence>
<feature type="transmembrane region" description="Helical" evidence="6">
    <location>
        <begin position="139"/>
        <end position="160"/>
    </location>
</feature>
<organism evidence="8">
    <name type="scientific">Noctiluca scintillans</name>
    <name type="common">Sea sparkle</name>
    <name type="synonym">Red tide dinoflagellate</name>
    <dbReference type="NCBI Taxonomy" id="2966"/>
    <lineage>
        <taxon>Eukaryota</taxon>
        <taxon>Sar</taxon>
        <taxon>Alveolata</taxon>
        <taxon>Dinophyceae</taxon>
        <taxon>Noctilucales</taxon>
        <taxon>Noctilucaceae</taxon>
        <taxon>Noctiluca</taxon>
    </lineage>
</organism>
<feature type="region of interest" description="Disordered" evidence="5">
    <location>
        <begin position="1"/>
        <end position="91"/>
    </location>
</feature>
<dbReference type="EMBL" id="HBFQ01055252">
    <property type="protein sequence ID" value="CAD8864898.1"/>
    <property type="molecule type" value="Transcribed_RNA"/>
</dbReference>
<feature type="compositionally biased region" description="Basic and acidic residues" evidence="5">
    <location>
        <begin position="62"/>
        <end position="78"/>
    </location>
</feature>
<evidence type="ECO:0000256" key="3">
    <source>
        <dbReference type="ARBA" id="ARBA00022989"/>
    </source>
</evidence>
<reference evidence="8" key="1">
    <citation type="submission" date="2021-01" db="EMBL/GenBank/DDBJ databases">
        <authorList>
            <person name="Corre E."/>
            <person name="Pelletier E."/>
            <person name="Niang G."/>
            <person name="Scheremetjew M."/>
            <person name="Finn R."/>
            <person name="Kale V."/>
            <person name="Holt S."/>
            <person name="Cochrane G."/>
            <person name="Meng A."/>
            <person name="Brown T."/>
            <person name="Cohen L."/>
        </authorList>
    </citation>
    <scope>NUCLEOTIDE SEQUENCE</scope>
</reference>
<dbReference type="GO" id="GO:0005216">
    <property type="term" value="F:monoatomic ion channel activity"/>
    <property type="evidence" value="ECO:0007669"/>
    <property type="project" value="InterPro"/>
</dbReference>
<evidence type="ECO:0000256" key="6">
    <source>
        <dbReference type="SAM" id="Phobius"/>
    </source>
</evidence>
<name>A0A7S1ATV0_NOCSC</name>
<feature type="compositionally biased region" description="Low complexity" evidence="5">
    <location>
        <begin position="41"/>
        <end position="50"/>
    </location>
</feature>